<reference evidence="1 2" key="2">
    <citation type="journal article" date="2018" name="Nature">
        <title>Mutant phenotypes for thousands of bacterial genes of unknown function.</title>
        <authorList>
            <person name="Price M.N."/>
            <person name="Wetmore K.M."/>
            <person name="Waters R.J."/>
            <person name="Callaghan M."/>
            <person name="Ray J."/>
            <person name="Liu H."/>
            <person name="Kuehl J.V."/>
            <person name="Melnyk R.A."/>
            <person name="Lamson J.S."/>
            <person name="Suh Y."/>
            <person name="Carlson H.K."/>
            <person name="Esquivel Z."/>
            <person name="Sadeeshkumar H."/>
            <person name="Chakraborty R."/>
            <person name="Zane G.M."/>
            <person name="Rubin B.E."/>
            <person name="Wall J.D."/>
            <person name="Visel A."/>
            <person name="Bristow J."/>
            <person name="Blow M.J."/>
            <person name="Arkin A.P."/>
            <person name="Deutschbauer A.M."/>
        </authorList>
    </citation>
    <scope>NUCLEOTIDE SEQUENCE [LARGE SCALE GENOMIC DNA]</scope>
    <source>
        <strain evidence="1 2">FW300-N2E3</strain>
    </source>
</reference>
<dbReference type="OrthoDB" id="2595999at2"/>
<dbReference type="Proteomes" id="UP000066487">
    <property type="component" value="Chromosome"/>
</dbReference>
<evidence type="ECO:0000313" key="2">
    <source>
        <dbReference type="Proteomes" id="UP000066487"/>
    </source>
</evidence>
<accession>A0A0N9VTN8</accession>
<protein>
    <submittedName>
        <fullName evidence="1">Uncharacterized protein</fullName>
    </submittedName>
</protein>
<dbReference type="RefSeq" id="WP_054594742.1">
    <property type="nucleotide sequence ID" value="NZ_CP012830.1"/>
</dbReference>
<organism evidence="1 2">
    <name type="scientific">Pseudomonas fluorescens</name>
    <dbReference type="NCBI Taxonomy" id="294"/>
    <lineage>
        <taxon>Bacteria</taxon>
        <taxon>Pseudomonadati</taxon>
        <taxon>Pseudomonadota</taxon>
        <taxon>Gammaproteobacteria</taxon>
        <taxon>Pseudomonadales</taxon>
        <taxon>Pseudomonadaceae</taxon>
        <taxon>Pseudomonas</taxon>
    </lineage>
</organism>
<proteinExistence type="predicted"/>
<name>A0A0N9VTN8_PSEFL</name>
<dbReference type="AlphaFoldDB" id="A0A0N9VTN8"/>
<evidence type="ECO:0000313" key="1">
    <source>
        <dbReference type="EMBL" id="ALI01342.1"/>
    </source>
</evidence>
<gene>
    <name evidence="1" type="ORF">AO353_09780</name>
</gene>
<dbReference type="EMBL" id="CP012830">
    <property type="protein sequence ID" value="ALI01342.1"/>
    <property type="molecule type" value="Genomic_DNA"/>
</dbReference>
<sequence length="162" mass="18308">MIDFTADIKPKHSAANILLGENISSYIDELYKKHNIKIKDYNLPNGETRVAYVVNDTITIATLSDGAIFSIGCNVHYQGLYRGVLSTGMSFGQVKKLTKRQRIFNGSIILDDDFGFSYVLPHPYDEIADSIEDIPLDLTLNEIYISDFSSWLSSRQPNQHEK</sequence>
<reference evidence="2" key="1">
    <citation type="submission" date="2015-09" db="EMBL/GenBank/DDBJ databases">
        <title>Whole genome sequence of Pseudomonas fluorescens FW300-N2E3.</title>
        <authorList>
            <person name="Ray J."/>
            <person name="Melnyk R."/>
            <person name="Deutschbauer A."/>
        </authorList>
    </citation>
    <scope>NUCLEOTIDE SEQUENCE [LARGE SCALE GENOMIC DNA]</scope>
    <source>
        <strain evidence="2">FW300-N2E3</strain>
    </source>
</reference>